<organism evidence="1 2">
    <name type="scientific">Clostridium estertheticum subsp. estertheticum</name>
    <dbReference type="NCBI Taxonomy" id="1552"/>
    <lineage>
        <taxon>Bacteria</taxon>
        <taxon>Bacillati</taxon>
        <taxon>Bacillota</taxon>
        <taxon>Clostridia</taxon>
        <taxon>Eubacteriales</taxon>
        <taxon>Clostridiaceae</taxon>
        <taxon>Clostridium</taxon>
    </lineage>
</organism>
<dbReference type="AlphaFoldDB" id="A0A1J0GBY5"/>
<keyword evidence="2" id="KW-1185">Reference proteome</keyword>
<reference evidence="2" key="1">
    <citation type="journal article" date="2016" name="Front. Microbiol.">
        <title>Complete Genome Sequence of Clostridium estertheticum DSM 8809, a Microbe Identified in Spoiled Vacuum Packed Beef.</title>
        <authorList>
            <person name="Yu Z."/>
            <person name="Gunn L."/>
            <person name="Brennan E."/>
            <person name="Reid R."/>
            <person name="Wall P.G."/>
            <person name="Gaora O.P."/>
            <person name="Hurley D."/>
            <person name="Bolton D."/>
            <person name="Fanning S."/>
        </authorList>
    </citation>
    <scope>NUCLEOTIDE SEQUENCE [LARGE SCALE GENOMIC DNA]</scope>
    <source>
        <strain evidence="2">DSM 8809</strain>
    </source>
</reference>
<dbReference type="KEGG" id="ceu:A7L45_01300"/>
<gene>
    <name evidence="1" type="ORF">A7L45_01300</name>
</gene>
<evidence type="ECO:0000313" key="2">
    <source>
        <dbReference type="Proteomes" id="UP000182569"/>
    </source>
</evidence>
<evidence type="ECO:0008006" key="3">
    <source>
        <dbReference type="Google" id="ProtNLM"/>
    </source>
</evidence>
<dbReference type="Proteomes" id="UP000182569">
    <property type="component" value="Chromosome"/>
</dbReference>
<dbReference type="EMBL" id="CP015756">
    <property type="protein sequence ID" value="APC38799.1"/>
    <property type="molecule type" value="Genomic_DNA"/>
</dbReference>
<proteinExistence type="predicted"/>
<name>A0A1J0GBY5_9CLOT</name>
<dbReference type="STRING" id="1552.A7L45_01300"/>
<dbReference type="InterPro" id="IPR027417">
    <property type="entry name" value="P-loop_NTPase"/>
</dbReference>
<protein>
    <recommendedName>
        <fullName evidence="3">Comf operon protein A, DNA transporter ATPase</fullName>
    </recommendedName>
</protein>
<evidence type="ECO:0000313" key="1">
    <source>
        <dbReference type="EMBL" id="APC38799.1"/>
    </source>
</evidence>
<sequence>MVYYAKLNLSKEKDEISKEIFKAYINGENNIDIVSVFYNSSDIFLKTIVTYANENKKILYITNEDERNTDILYYINKFSNLRQYVYSSTTNYRSEGGYLYICSHENALNLQEKFDLVIYNDIRSFPKFNKEQIKNILLKMRNIGGLAIAYCVENVLSEDNTIMFPIKNANIPIIEPRIITTRINLSLDIPLVVYEYLNWSIISNRKVIIFVPDAQKAMSVFAYLSNFKKKLSENIVLFIKSRSDDNIKVNFMNKDKGILVTNDFEENYLEFHSIDVIVYFADNVKFDYKQLFFLSSKVGRFENIQRGEAIFLANAQTVQMDKAKSMASKFNEKAWERGLLNI</sequence>
<dbReference type="OrthoDB" id="1933944at2"/>
<dbReference type="RefSeq" id="WP_071611095.1">
    <property type="nucleotide sequence ID" value="NZ_CP015756.1"/>
</dbReference>
<dbReference type="SUPFAM" id="SSF52540">
    <property type="entry name" value="P-loop containing nucleoside triphosphate hydrolases"/>
    <property type="match status" value="1"/>
</dbReference>
<accession>A0A1J0GBY5</accession>